<evidence type="ECO:0000256" key="1">
    <source>
        <dbReference type="ARBA" id="ARBA00023054"/>
    </source>
</evidence>
<reference evidence="4 5" key="1">
    <citation type="journal article" date="2021" name="BMC Biol.">
        <title>Horizontally acquired antibacterial genes associated with adaptive radiation of ladybird beetles.</title>
        <authorList>
            <person name="Li H.S."/>
            <person name="Tang X.F."/>
            <person name="Huang Y.H."/>
            <person name="Xu Z.Y."/>
            <person name="Chen M.L."/>
            <person name="Du X.Y."/>
            <person name="Qiu B.Y."/>
            <person name="Chen P.T."/>
            <person name="Zhang W."/>
            <person name="Slipinski A."/>
            <person name="Escalona H.E."/>
            <person name="Waterhouse R.M."/>
            <person name="Zwick A."/>
            <person name="Pang H."/>
        </authorList>
    </citation>
    <scope>NUCLEOTIDE SEQUENCE [LARGE SCALE GENOMIC DNA]</scope>
    <source>
        <strain evidence="4">SYSU2018</strain>
    </source>
</reference>
<feature type="compositionally biased region" description="Basic and acidic residues" evidence="2">
    <location>
        <begin position="448"/>
        <end position="462"/>
    </location>
</feature>
<accession>A0ABD2P0T5</accession>
<feature type="compositionally biased region" description="Basic residues" evidence="2">
    <location>
        <begin position="248"/>
        <end position="264"/>
    </location>
</feature>
<name>A0ABD2P0T5_9CUCU</name>
<feature type="compositionally biased region" description="Basic and acidic residues" evidence="2">
    <location>
        <begin position="55"/>
        <end position="71"/>
    </location>
</feature>
<protein>
    <recommendedName>
        <fullName evidence="3">Coiled-coil domain-containing protein</fullName>
    </recommendedName>
</protein>
<sequence>MSNAHTPNGNKIPKLGRVNEICQEWMVREDGAMAYQLQNQEIKQHYSGNKQRNALVREDYPKAKNEQQKEQELAEQAAAVYRRMLEEQEEIDKMMAERLTHKLEFEERIRKKMEEREGLQVAKKLQDKFGKPPVLRQLKPQKEIYQQSGNSVIDEMDDILAEEAFSKRDLQPSNQTEVISTAASRLHSEEVVDQKTQEEADEELARMLQEQEGNPEECILQRDRLLAIEAQDKELAKVLQERERLKARKAKERARQKALVKKQQKKQDGTMSNDVIMPDDAYSNPADMIPQRNRITAENHSMNGSPLQYEEYEDNYSLPVDRLDSLRLSNECGIPEYPNCATNKEEAPRRPSHLNIKQTYKPRLPNPGELGSKQHSNIAMAIDPTYVKQEPAQSSPGSHSQHMSPMRSVSSKSSSKSSPSSSSKEAEGKLEMGNAPPYMPIQGQKRTASLEKRRVRDGCKQQ</sequence>
<feature type="region of interest" description="Disordered" evidence="2">
    <location>
        <begin position="335"/>
        <end position="462"/>
    </location>
</feature>
<gene>
    <name evidence="4" type="ORF">HHI36_018409</name>
</gene>
<feature type="compositionally biased region" description="Basic and acidic residues" evidence="2">
    <location>
        <begin position="186"/>
        <end position="198"/>
    </location>
</feature>
<dbReference type="Pfam" id="PF15295">
    <property type="entry name" value="CCDC50_N"/>
    <property type="match status" value="1"/>
</dbReference>
<dbReference type="InterPro" id="IPR029311">
    <property type="entry name" value="CCDC50_N"/>
</dbReference>
<keyword evidence="5" id="KW-1185">Reference proteome</keyword>
<dbReference type="PANTHER" id="PTHR22115">
    <property type="entry name" value="C3ORF6 PROTEIN-RELATED"/>
    <property type="match status" value="1"/>
</dbReference>
<evidence type="ECO:0000259" key="3">
    <source>
        <dbReference type="Pfam" id="PF15295"/>
    </source>
</evidence>
<dbReference type="Proteomes" id="UP001516400">
    <property type="component" value="Unassembled WGS sequence"/>
</dbReference>
<feature type="region of interest" description="Disordered" evidence="2">
    <location>
        <begin position="181"/>
        <end position="215"/>
    </location>
</feature>
<evidence type="ECO:0000313" key="4">
    <source>
        <dbReference type="EMBL" id="KAL3284246.1"/>
    </source>
</evidence>
<keyword evidence="1" id="KW-0175">Coiled coil</keyword>
<evidence type="ECO:0000313" key="5">
    <source>
        <dbReference type="Proteomes" id="UP001516400"/>
    </source>
</evidence>
<evidence type="ECO:0000256" key="2">
    <source>
        <dbReference type="SAM" id="MobiDB-lite"/>
    </source>
</evidence>
<comment type="caution">
    <text evidence="4">The sequence shown here is derived from an EMBL/GenBank/DDBJ whole genome shotgun (WGS) entry which is preliminary data.</text>
</comment>
<feature type="region of interest" description="Disordered" evidence="2">
    <location>
        <begin position="45"/>
        <end position="71"/>
    </location>
</feature>
<dbReference type="AlphaFoldDB" id="A0ABD2P0T5"/>
<proteinExistence type="predicted"/>
<feature type="region of interest" description="Disordered" evidence="2">
    <location>
        <begin position="248"/>
        <end position="287"/>
    </location>
</feature>
<feature type="compositionally biased region" description="Low complexity" evidence="2">
    <location>
        <begin position="408"/>
        <end position="423"/>
    </location>
</feature>
<feature type="compositionally biased region" description="Polar residues" evidence="2">
    <location>
        <begin position="391"/>
        <end position="403"/>
    </location>
</feature>
<organism evidence="4 5">
    <name type="scientific">Cryptolaemus montrouzieri</name>
    <dbReference type="NCBI Taxonomy" id="559131"/>
    <lineage>
        <taxon>Eukaryota</taxon>
        <taxon>Metazoa</taxon>
        <taxon>Ecdysozoa</taxon>
        <taxon>Arthropoda</taxon>
        <taxon>Hexapoda</taxon>
        <taxon>Insecta</taxon>
        <taxon>Pterygota</taxon>
        <taxon>Neoptera</taxon>
        <taxon>Endopterygota</taxon>
        <taxon>Coleoptera</taxon>
        <taxon>Polyphaga</taxon>
        <taxon>Cucujiformia</taxon>
        <taxon>Coccinelloidea</taxon>
        <taxon>Coccinellidae</taxon>
        <taxon>Scymninae</taxon>
        <taxon>Scymnini</taxon>
        <taxon>Cryptolaemus</taxon>
    </lineage>
</organism>
<feature type="domain" description="Coiled-coil" evidence="3">
    <location>
        <begin position="14"/>
        <end position="128"/>
    </location>
</feature>
<dbReference type="InterPro" id="IPR039303">
    <property type="entry name" value="CCDC50"/>
</dbReference>
<dbReference type="PANTHER" id="PTHR22115:SF4">
    <property type="entry name" value="COILED-COIL DOMAIN-CONTAINING PROTEIN"/>
    <property type="match status" value="1"/>
</dbReference>
<dbReference type="EMBL" id="JABFTP020000165">
    <property type="protein sequence ID" value="KAL3284246.1"/>
    <property type="molecule type" value="Genomic_DNA"/>
</dbReference>